<dbReference type="InterPro" id="IPR012338">
    <property type="entry name" value="Beta-lactam/transpept-like"/>
</dbReference>
<reference evidence="3" key="1">
    <citation type="submission" date="2020-11" db="EMBL/GenBank/DDBJ databases">
        <title>Isolation and identification of active actinomycetes.</title>
        <authorList>
            <person name="Yu B."/>
        </authorList>
    </citation>
    <scope>NUCLEOTIDE SEQUENCE</scope>
    <source>
        <strain evidence="3">NEAU-YB345</strain>
    </source>
</reference>
<dbReference type="GO" id="GO:0046677">
    <property type="term" value="P:response to antibiotic"/>
    <property type="evidence" value="ECO:0007669"/>
    <property type="project" value="InterPro"/>
</dbReference>
<feature type="compositionally biased region" description="Low complexity" evidence="1">
    <location>
        <begin position="33"/>
        <end position="45"/>
    </location>
</feature>
<dbReference type="GO" id="GO:0030655">
    <property type="term" value="P:beta-lactam antibiotic catabolic process"/>
    <property type="evidence" value="ECO:0007669"/>
    <property type="project" value="InterPro"/>
</dbReference>
<evidence type="ECO:0000256" key="1">
    <source>
        <dbReference type="SAM" id="MobiDB-lite"/>
    </source>
</evidence>
<keyword evidence="3" id="KW-0378">Hydrolase</keyword>
<dbReference type="InterPro" id="IPR045155">
    <property type="entry name" value="Beta-lactam_cat"/>
</dbReference>
<keyword evidence="4" id="KW-1185">Reference proteome</keyword>
<organism evidence="3 4">
    <name type="scientific">Streptacidiphilus fuscans</name>
    <dbReference type="NCBI Taxonomy" id="2789292"/>
    <lineage>
        <taxon>Bacteria</taxon>
        <taxon>Bacillati</taxon>
        <taxon>Actinomycetota</taxon>
        <taxon>Actinomycetes</taxon>
        <taxon>Kitasatosporales</taxon>
        <taxon>Streptomycetaceae</taxon>
        <taxon>Streptacidiphilus</taxon>
    </lineage>
</organism>
<dbReference type="AlphaFoldDB" id="A0A931B4J7"/>
<gene>
    <name evidence="3" type="ORF">I2501_11095</name>
</gene>
<dbReference type="SUPFAM" id="SSF56601">
    <property type="entry name" value="beta-lactamase/transpeptidase-like"/>
    <property type="match status" value="1"/>
</dbReference>
<dbReference type="GO" id="GO:0008800">
    <property type="term" value="F:beta-lactamase activity"/>
    <property type="evidence" value="ECO:0007669"/>
    <property type="project" value="InterPro"/>
</dbReference>
<dbReference type="PANTHER" id="PTHR35333:SF3">
    <property type="entry name" value="BETA-LACTAMASE-TYPE TRANSPEPTIDASE FOLD CONTAINING PROTEIN"/>
    <property type="match status" value="1"/>
</dbReference>
<evidence type="ECO:0000313" key="4">
    <source>
        <dbReference type="Proteomes" id="UP000657385"/>
    </source>
</evidence>
<feature type="compositionally biased region" description="Pro residues" evidence="1">
    <location>
        <begin position="64"/>
        <end position="82"/>
    </location>
</feature>
<evidence type="ECO:0000259" key="2">
    <source>
        <dbReference type="Pfam" id="PF13354"/>
    </source>
</evidence>
<evidence type="ECO:0000313" key="3">
    <source>
        <dbReference type="EMBL" id="MBF9068577.1"/>
    </source>
</evidence>
<dbReference type="InterPro" id="IPR000871">
    <property type="entry name" value="Beta-lactam_class-A"/>
</dbReference>
<feature type="region of interest" description="Disordered" evidence="1">
    <location>
        <begin position="33"/>
        <end position="87"/>
    </location>
</feature>
<dbReference type="EMBL" id="JADPRT010000004">
    <property type="protein sequence ID" value="MBF9068577.1"/>
    <property type="molecule type" value="Genomic_DNA"/>
</dbReference>
<comment type="caution">
    <text evidence="3">The sequence shown here is derived from an EMBL/GenBank/DDBJ whole genome shotgun (WGS) entry which is preliminary data.</text>
</comment>
<proteinExistence type="predicted"/>
<protein>
    <submittedName>
        <fullName evidence="3">Serine hydrolase</fullName>
    </submittedName>
</protein>
<dbReference type="Pfam" id="PF13354">
    <property type="entry name" value="Beta-lactamase2"/>
    <property type="match status" value="1"/>
</dbReference>
<dbReference type="Gene3D" id="3.40.710.10">
    <property type="entry name" value="DD-peptidase/beta-lactamase superfamily"/>
    <property type="match status" value="1"/>
</dbReference>
<feature type="domain" description="Beta-lactamase class A catalytic" evidence="2">
    <location>
        <begin position="153"/>
        <end position="289"/>
    </location>
</feature>
<dbReference type="PANTHER" id="PTHR35333">
    <property type="entry name" value="BETA-LACTAMASE"/>
    <property type="match status" value="1"/>
</dbReference>
<sequence length="318" mass="33029">MVRLGAWRVLLGVGTVLTAVVLCAVLLHASAARRPEARPSAAPSRIRARRVRSLPVPRHSPSATPTPRPTPTPSPTPTPTPTPTLRADGVDAALASADGHAAVAAVDLSTGLALDRGDTGHAFVTASIVKVDILATLLLQHQDNGTSLDSDERALAQQMIENSDNDAATSLFDAVGGASGVDAANQRFGLTDTSAGTGGYWGLTTTTARDQLTLLRQVFTSHSHLDSDSREYLDSLMSSVEPDQTWGVSAAADGGSYALKNGWLPRSATGLWVINSIGEVRRDGHTLLIAALSDDNPSMDGGVSLVQRVASAVGSAFD</sequence>
<accession>A0A931B4J7</accession>
<dbReference type="Proteomes" id="UP000657385">
    <property type="component" value="Unassembled WGS sequence"/>
</dbReference>
<name>A0A931B4J7_9ACTN</name>